<feature type="compositionally biased region" description="Pro residues" evidence="1">
    <location>
        <begin position="125"/>
        <end position="136"/>
    </location>
</feature>
<evidence type="ECO:0008006" key="7">
    <source>
        <dbReference type="Google" id="ProtNLM"/>
    </source>
</evidence>
<feature type="compositionally biased region" description="Low complexity" evidence="1">
    <location>
        <begin position="1"/>
        <end position="11"/>
    </location>
</feature>
<gene>
    <name evidence="4" type="ORF">CP977_26130</name>
    <name evidence="3" type="ORF">GCM10010497_51730</name>
</gene>
<dbReference type="Proteomes" id="UP000642014">
    <property type="component" value="Unassembled WGS sequence"/>
</dbReference>
<evidence type="ECO:0000313" key="3">
    <source>
        <dbReference type="EMBL" id="GGR42234.1"/>
    </source>
</evidence>
<feature type="compositionally biased region" description="Basic and acidic residues" evidence="1">
    <location>
        <begin position="301"/>
        <end position="313"/>
    </location>
</feature>
<evidence type="ECO:0000256" key="2">
    <source>
        <dbReference type="SAM" id="Phobius"/>
    </source>
</evidence>
<reference evidence="3 6" key="1">
    <citation type="journal article" date="2014" name="Int. J. Syst. Evol. Microbiol.">
        <title>Complete genome sequence of Corynebacterium casei LMG S-19264T (=DSM 44701T), isolated from a smear-ripened cheese.</title>
        <authorList>
            <consortium name="US DOE Joint Genome Institute (JGI-PGF)"/>
            <person name="Walter F."/>
            <person name="Albersmeier A."/>
            <person name="Kalinowski J."/>
            <person name="Ruckert C."/>
        </authorList>
    </citation>
    <scope>NUCLEOTIDE SEQUENCE [LARGE SCALE GENOMIC DNA]</scope>
    <source>
        <strain evidence="3 6">JCM 4205</strain>
    </source>
</reference>
<feature type="compositionally biased region" description="Basic and acidic residues" evidence="1">
    <location>
        <begin position="320"/>
        <end position="332"/>
    </location>
</feature>
<keyword evidence="2" id="KW-0472">Membrane</keyword>
<protein>
    <recommendedName>
        <fullName evidence="7">PASTA domain-containing protein</fullName>
    </recommendedName>
</protein>
<keyword evidence="2" id="KW-1133">Transmembrane helix</keyword>
<dbReference type="CDD" id="cd06577">
    <property type="entry name" value="PASTA_pknB"/>
    <property type="match status" value="1"/>
</dbReference>
<reference evidence="4 5" key="2">
    <citation type="submission" date="2017-09" db="EMBL/GenBank/DDBJ databases">
        <authorList>
            <person name="Lee N."/>
            <person name="Cho B.-K."/>
        </authorList>
    </citation>
    <scope>NUCLEOTIDE SEQUENCE [LARGE SCALE GENOMIC DNA]</scope>
    <source>
        <strain evidence="4 5">ATCC 19740</strain>
    </source>
</reference>
<dbReference type="EMBL" id="BMSJ01000011">
    <property type="protein sequence ID" value="GGR42234.1"/>
    <property type="molecule type" value="Genomic_DNA"/>
</dbReference>
<dbReference type="EMBL" id="CP023693">
    <property type="protein sequence ID" value="QEV35217.1"/>
    <property type="molecule type" value="Genomic_DNA"/>
</dbReference>
<dbReference type="GeneID" id="95457245"/>
<organism evidence="3 6">
    <name type="scientific">Streptomyces cinereoruber</name>
    <dbReference type="NCBI Taxonomy" id="67260"/>
    <lineage>
        <taxon>Bacteria</taxon>
        <taxon>Bacillati</taxon>
        <taxon>Actinomycetota</taxon>
        <taxon>Actinomycetes</taxon>
        <taxon>Kitasatosporales</taxon>
        <taxon>Streptomycetaceae</taxon>
        <taxon>Streptomyces</taxon>
    </lineage>
</organism>
<dbReference type="RefSeq" id="WP_152370901.1">
    <property type="nucleotide sequence ID" value="NZ_BMSJ01000011.1"/>
</dbReference>
<evidence type="ECO:0000313" key="5">
    <source>
        <dbReference type="Proteomes" id="UP000326029"/>
    </source>
</evidence>
<sequence length="365" mass="39045">MHRPSAPSSSSSPPPVPAAPRTRWWQTVRARVGFFLAVPVLGLISPYLGFAVMVVAVFLVWKDGSWSRGTKVAATVVAFALLGSVAPDRPEDGTRDTEARPDGKAAVGAGTGNTGMVGIPARTTPSPPPSPSPTARPRPAAKDYRGMSLDDARKAAEAAGFGVDEHDASDQDKSIWMRLNWTVCFQRTGWTSSGTKTIDFGAVKKGAPCPREDGGAIPWPTMPNLVWKTWRTAHKEVAALGTVPADRVMASTAYVNDQLPDEGEYDDWRVCVTDPAKGEDVTVDLWVTLELTHPDNGCPAPDREDGDRPSLPDRDDDGDPDYRDPFPGDRHRNSTFPNGLPGGSGGSSDGNGSGGGWNCPRTRWC</sequence>
<proteinExistence type="predicted"/>
<accession>A0AAV4KRM7</accession>
<dbReference type="Gene3D" id="3.30.10.20">
    <property type="match status" value="1"/>
</dbReference>
<keyword evidence="2" id="KW-0812">Transmembrane</keyword>
<evidence type="ECO:0000313" key="6">
    <source>
        <dbReference type="Proteomes" id="UP000642014"/>
    </source>
</evidence>
<feature type="compositionally biased region" description="Basic and acidic residues" evidence="1">
    <location>
        <begin position="88"/>
        <end position="103"/>
    </location>
</feature>
<reference evidence="3" key="3">
    <citation type="submission" date="2023-08" db="EMBL/GenBank/DDBJ databases">
        <authorList>
            <person name="Sun Q."/>
            <person name="Ohkuma M."/>
        </authorList>
    </citation>
    <scope>NUCLEOTIDE SEQUENCE</scope>
    <source>
        <strain evidence="3">JCM 4205</strain>
    </source>
</reference>
<name>A0AAV4KRM7_9ACTN</name>
<dbReference type="AlphaFoldDB" id="A0AAV4KRM7"/>
<feature type="region of interest" description="Disordered" evidence="1">
    <location>
        <begin position="1"/>
        <end position="20"/>
    </location>
</feature>
<feature type="region of interest" description="Disordered" evidence="1">
    <location>
        <begin position="87"/>
        <end position="142"/>
    </location>
</feature>
<evidence type="ECO:0000313" key="4">
    <source>
        <dbReference type="EMBL" id="QEV35217.1"/>
    </source>
</evidence>
<feature type="compositionally biased region" description="Gly residues" evidence="1">
    <location>
        <begin position="340"/>
        <end position="357"/>
    </location>
</feature>
<keyword evidence="5" id="KW-1185">Reference proteome</keyword>
<evidence type="ECO:0000256" key="1">
    <source>
        <dbReference type="SAM" id="MobiDB-lite"/>
    </source>
</evidence>
<dbReference type="Proteomes" id="UP000326029">
    <property type="component" value="Chromosome"/>
</dbReference>
<feature type="region of interest" description="Disordered" evidence="1">
    <location>
        <begin position="293"/>
        <end position="365"/>
    </location>
</feature>
<feature type="transmembrane region" description="Helical" evidence="2">
    <location>
        <begin position="34"/>
        <end position="61"/>
    </location>
</feature>
<dbReference type="InterPro" id="IPR005543">
    <property type="entry name" value="PASTA_dom"/>
</dbReference>